<evidence type="ECO:0000313" key="3">
    <source>
        <dbReference type="Proteomes" id="UP001516061"/>
    </source>
</evidence>
<dbReference type="InterPro" id="IPR036567">
    <property type="entry name" value="RHF-like"/>
</dbReference>
<accession>A0ABX2G4S0</accession>
<comment type="caution">
    <text evidence="2">The sequence shown here is derived from an EMBL/GenBank/DDBJ whole genome shotgun (WGS) entry which is preliminary data.</text>
</comment>
<dbReference type="EMBL" id="JABSNM010000008">
    <property type="protein sequence ID" value="NRT56412.1"/>
    <property type="molecule type" value="Genomic_DNA"/>
</dbReference>
<evidence type="ECO:0000256" key="1">
    <source>
        <dbReference type="SAM" id="MobiDB-lite"/>
    </source>
</evidence>
<sequence>MDVMFESRDAQARSLRDQVIRRLRFATRRLGALVPQARVLLEDVNGPRGGIDKQCRIELRGPRLGHLTVSAEADSWQRAFEQALARISRALGEHWQRLRELPRASRRRPAERDRDREHARADLD</sequence>
<evidence type="ECO:0000313" key="2">
    <source>
        <dbReference type="EMBL" id="NRT56412.1"/>
    </source>
</evidence>
<feature type="region of interest" description="Disordered" evidence="1">
    <location>
        <begin position="102"/>
        <end position="124"/>
    </location>
</feature>
<reference evidence="2 3" key="1">
    <citation type="submission" date="2020-05" db="EMBL/GenBank/DDBJ databases">
        <title>Genomic Encyclopedia of Type Strains, Phase IV (KMG-V): Genome sequencing to study the core and pangenomes of soil and plant-associated prokaryotes.</title>
        <authorList>
            <person name="Whitman W."/>
        </authorList>
    </citation>
    <scope>NUCLEOTIDE SEQUENCE [LARGE SCALE GENOMIC DNA]</scope>
    <source>
        <strain evidence="2 3">C29</strain>
    </source>
</reference>
<proteinExistence type="predicted"/>
<dbReference type="SUPFAM" id="SSF69754">
    <property type="entry name" value="Ribosome binding protein Y (YfiA homologue)"/>
    <property type="match status" value="1"/>
</dbReference>
<dbReference type="RefSeq" id="WP_173805432.1">
    <property type="nucleotide sequence ID" value="NZ_JABSNM010000008.1"/>
</dbReference>
<gene>
    <name evidence="2" type="ORF">HNQ01_002155</name>
</gene>
<keyword evidence="3" id="KW-1185">Reference proteome</keyword>
<organism evidence="2 3">
    <name type="scientific">Sphaerotilus uruguayifluvii</name>
    <dbReference type="NCBI Taxonomy" id="2735897"/>
    <lineage>
        <taxon>Bacteria</taxon>
        <taxon>Pseudomonadati</taxon>
        <taxon>Pseudomonadota</taxon>
        <taxon>Betaproteobacteria</taxon>
        <taxon>Burkholderiales</taxon>
        <taxon>Sphaerotilaceae</taxon>
        <taxon>Sphaerotilus</taxon>
    </lineage>
</organism>
<name>A0ABX2G4S0_9BURK</name>
<protein>
    <submittedName>
        <fullName evidence="2">Ribosome-associated translation inhibitor RaiA</fullName>
    </submittedName>
</protein>
<dbReference type="Gene3D" id="3.30.160.100">
    <property type="entry name" value="Ribosome hibernation promotion factor-like"/>
    <property type="match status" value="1"/>
</dbReference>
<dbReference type="Proteomes" id="UP001516061">
    <property type="component" value="Unassembled WGS sequence"/>
</dbReference>